<keyword evidence="2" id="KW-1185">Reference proteome</keyword>
<reference evidence="2" key="1">
    <citation type="submission" date="2014-09" db="EMBL/GenBank/DDBJ databases">
        <authorList>
            <person name="Sharma Rahul"/>
            <person name="Thines Marco"/>
        </authorList>
    </citation>
    <scope>NUCLEOTIDE SEQUENCE [LARGE SCALE GENOMIC DNA]</scope>
</reference>
<evidence type="ECO:0000313" key="2">
    <source>
        <dbReference type="Proteomes" id="UP000054928"/>
    </source>
</evidence>
<dbReference type="AlphaFoldDB" id="A0A0P1AQA8"/>
<name>A0A0P1AQA8_PLAHL</name>
<sequence length="80" mass="8840">MILVDPLEAFQLDHGTPIDSPALDILTSQPGMHRGQQLGRLSFNLSRSSIQTPEMNQRFLSSEHTAIQLASRGHSARRCA</sequence>
<proteinExistence type="predicted"/>
<dbReference type="Proteomes" id="UP000054928">
    <property type="component" value="Unassembled WGS sequence"/>
</dbReference>
<organism evidence="1 2">
    <name type="scientific">Plasmopara halstedii</name>
    <name type="common">Downy mildew of sunflower</name>
    <dbReference type="NCBI Taxonomy" id="4781"/>
    <lineage>
        <taxon>Eukaryota</taxon>
        <taxon>Sar</taxon>
        <taxon>Stramenopiles</taxon>
        <taxon>Oomycota</taxon>
        <taxon>Peronosporomycetes</taxon>
        <taxon>Peronosporales</taxon>
        <taxon>Peronosporaceae</taxon>
        <taxon>Plasmopara</taxon>
    </lineage>
</organism>
<accession>A0A0P1AQA8</accession>
<dbReference type="PROSITE" id="PS50096">
    <property type="entry name" value="IQ"/>
    <property type="match status" value="1"/>
</dbReference>
<dbReference type="EMBL" id="CCYD01000726">
    <property type="protein sequence ID" value="CEG43637.1"/>
    <property type="molecule type" value="Genomic_DNA"/>
</dbReference>
<dbReference type="RefSeq" id="XP_024580006.1">
    <property type="nucleotide sequence ID" value="XM_024729650.1"/>
</dbReference>
<dbReference type="GeneID" id="36408884"/>
<evidence type="ECO:0000313" key="1">
    <source>
        <dbReference type="EMBL" id="CEG43637.1"/>
    </source>
</evidence>
<protein>
    <submittedName>
        <fullName evidence="1">IQ motif, EF-hand binding site</fullName>
    </submittedName>
</protein>